<proteinExistence type="predicted"/>
<keyword evidence="3" id="KW-1185">Reference proteome</keyword>
<evidence type="ECO:0000313" key="2">
    <source>
        <dbReference type="EMBL" id="KAF8679253.1"/>
    </source>
</evidence>
<dbReference type="PANTHER" id="PTHR34709:SF44">
    <property type="entry name" value="FBD DOMAIN-CONTAINING PROTEIN"/>
    <property type="match status" value="1"/>
</dbReference>
<feature type="compositionally biased region" description="Basic residues" evidence="1">
    <location>
        <begin position="1"/>
        <end position="22"/>
    </location>
</feature>
<dbReference type="OrthoDB" id="671901at2759"/>
<evidence type="ECO:0008006" key="4">
    <source>
        <dbReference type="Google" id="ProtNLM"/>
    </source>
</evidence>
<accession>A0A835B221</accession>
<dbReference type="AlphaFoldDB" id="A0A835B221"/>
<name>A0A835B221_9POAL</name>
<gene>
    <name evidence="2" type="ORF">HU200_046031</name>
</gene>
<reference evidence="2" key="1">
    <citation type="submission" date="2020-07" db="EMBL/GenBank/DDBJ databases">
        <title>Genome sequence and genetic diversity analysis of an under-domesticated orphan crop, white fonio (Digitaria exilis).</title>
        <authorList>
            <person name="Bennetzen J.L."/>
            <person name="Chen S."/>
            <person name="Ma X."/>
            <person name="Wang X."/>
            <person name="Yssel A.E.J."/>
            <person name="Chaluvadi S.R."/>
            <person name="Johnson M."/>
            <person name="Gangashetty P."/>
            <person name="Hamidou F."/>
            <person name="Sanogo M.D."/>
            <person name="Zwaenepoel A."/>
            <person name="Wallace J."/>
            <person name="Van De Peer Y."/>
            <person name="Van Deynze A."/>
        </authorList>
    </citation>
    <scope>NUCLEOTIDE SEQUENCE</scope>
    <source>
        <tissue evidence="2">Leaves</tissue>
    </source>
</reference>
<comment type="caution">
    <text evidence="2">The sequence shown here is derived from an EMBL/GenBank/DDBJ whole genome shotgun (WGS) entry which is preliminary data.</text>
</comment>
<dbReference type="InterPro" id="IPR055312">
    <property type="entry name" value="FBL15-like"/>
</dbReference>
<dbReference type="SUPFAM" id="SSF81383">
    <property type="entry name" value="F-box domain"/>
    <property type="match status" value="1"/>
</dbReference>
<evidence type="ECO:0000256" key="1">
    <source>
        <dbReference type="SAM" id="MobiDB-lite"/>
    </source>
</evidence>
<dbReference type="PANTHER" id="PTHR34709">
    <property type="entry name" value="OS10G0396666 PROTEIN"/>
    <property type="match status" value="1"/>
</dbReference>
<organism evidence="2 3">
    <name type="scientific">Digitaria exilis</name>
    <dbReference type="NCBI Taxonomy" id="1010633"/>
    <lineage>
        <taxon>Eukaryota</taxon>
        <taxon>Viridiplantae</taxon>
        <taxon>Streptophyta</taxon>
        <taxon>Embryophyta</taxon>
        <taxon>Tracheophyta</taxon>
        <taxon>Spermatophyta</taxon>
        <taxon>Magnoliopsida</taxon>
        <taxon>Liliopsida</taxon>
        <taxon>Poales</taxon>
        <taxon>Poaceae</taxon>
        <taxon>PACMAD clade</taxon>
        <taxon>Panicoideae</taxon>
        <taxon>Panicodae</taxon>
        <taxon>Paniceae</taxon>
        <taxon>Anthephorinae</taxon>
        <taxon>Digitaria</taxon>
    </lineage>
</organism>
<protein>
    <recommendedName>
        <fullName evidence="4">FBD domain-containing protein</fullName>
    </recommendedName>
</protein>
<feature type="region of interest" description="Disordered" evidence="1">
    <location>
        <begin position="1"/>
        <end position="32"/>
    </location>
</feature>
<dbReference type="InterPro" id="IPR036047">
    <property type="entry name" value="F-box-like_dom_sf"/>
</dbReference>
<dbReference type="Proteomes" id="UP000636709">
    <property type="component" value="Unassembled WGS sequence"/>
</dbReference>
<dbReference type="EMBL" id="JACEFO010002125">
    <property type="protein sequence ID" value="KAF8679253.1"/>
    <property type="molecule type" value="Genomic_DNA"/>
</dbReference>
<evidence type="ECO:0000313" key="3">
    <source>
        <dbReference type="Proteomes" id="UP000636709"/>
    </source>
</evidence>
<sequence>MDTRSDRRRRRLSAHPPSRHGRNGAGEEPADHISPLHDDILIQVLSRLGCAAAAARTTALSRRWRDGALWRHLSELSFRGLAHGALEAALAQVTLPRLSLLDIEVTDRVPAEAVASLLRAAARLDPVEVSVVVAWVIRNEDEPAAVEVPSFPRATSITLRLRDLRRTLPAAQGGAGEEFQCFPVLERLSITSGRFDTGALISRCPKLRVPELIYCWGIETVKIHSATMEELLVTSELLVDVAAPMLKKFILRSGVHFHFGMSLLAPAVENLSWKCWCHGKSIAPAMAVAVGITTLWRLVRLELGADWSGFVLGLDIARSYSALNLRNLQEMFPLPKISVLELCINTCGHVYGGAVVDLLRVFLAMENYQCFIFLFQPIKEEVCPPNCPCDQPQNWRSQNISLTGLELVEIQNFKGRDHEVDFLKLLFRCAPLMTKSDHETGLHGCPKEQRIQGSLHHFQGESSCRMQSLPQKWQ</sequence>